<dbReference type="Gene3D" id="1.10.287.130">
    <property type="match status" value="1"/>
</dbReference>
<protein>
    <submittedName>
        <fullName evidence="2">Histidine phosphotransferase</fullName>
    </submittedName>
</protein>
<dbReference type="GO" id="GO:0016740">
    <property type="term" value="F:transferase activity"/>
    <property type="evidence" value="ECO:0007669"/>
    <property type="project" value="UniProtKB-KW"/>
</dbReference>
<keyword evidence="3" id="KW-1185">Reference proteome</keyword>
<dbReference type="Pfam" id="PF10090">
    <property type="entry name" value="HPTransfase"/>
    <property type="match status" value="1"/>
</dbReference>
<organism evidence="2 3">
    <name type="scientific">Amaricoccus solimangrovi</name>
    <dbReference type="NCBI Taxonomy" id="2589815"/>
    <lineage>
        <taxon>Bacteria</taxon>
        <taxon>Pseudomonadati</taxon>
        <taxon>Pseudomonadota</taxon>
        <taxon>Alphaproteobacteria</taxon>
        <taxon>Rhodobacterales</taxon>
        <taxon>Paracoccaceae</taxon>
        <taxon>Amaricoccus</taxon>
    </lineage>
</organism>
<name>A0A501WJD9_9RHOB</name>
<proteinExistence type="predicted"/>
<dbReference type="InterPro" id="IPR036890">
    <property type="entry name" value="HATPase_C_sf"/>
</dbReference>
<dbReference type="Proteomes" id="UP000319255">
    <property type="component" value="Unassembled WGS sequence"/>
</dbReference>
<evidence type="ECO:0000313" key="2">
    <source>
        <dbReference type="EMBL" id="TPE48545.1"/>
    </source>
</evidence>
<reference evidence="2 3" key="1">
    <citation type="submission" date="2019-06" db="EMBL/GenBank/DDBJ databases">
        <title>A novel bacterium of genus Amaricoccus, isolated from marine sediment.</title>
        <authorList>
            <person name="Huang H."/>
            <person name="Mo K."/>
            <person name="Hu Y."/>
        </authorList>
    </citation>
    <scope>NUCLEOTIDE SEQUENCE [LARGE SCALE GENOMIC DNA]</scope>
    <source>
        <strain evidence="2 3">HB172011</strain>
    </source>
</reference>
<dbReference type="EMBL" id="VFRP01000021">
    <property type="protein sequence ID" value="TPE48545.1"/>
    <property type="molecule type" value="Genomic_DNA"/>
</dbReference>
<keyword evidence="2" id="KW-0808">Transferase</keyword>
<dbReference type="InterPro" id="IPR018762">
    <property type="entry name" value="ChpT_C"/>
</dbReference>
<dbReference type="Gene3D" id="3.30.565.10">
    <property type="entry name" value="Histidine kinase-like ATPase, C-terminal domain"/>
    <property type="match status" value="1"/>
</dbReference>
<feature type="domain" description="Histidine phosphotransferase ChpT C-terminal" evidence="1">
    <location>
        <begin position="77"/>
        <end position="185"/>
    </location>
</feature>
<comment type="caution">
    <text evidence="2">The sequence shown here is derived from an EMBL/GenBank/DDBJ whole genome shotgun (WGS) entry which is preliminary data.</text>
</comment>
<dbReference type="AlphaFoldDB" id="A0A501WJD9"/>
<dbReference type="OrthoDB" id="9803702at2"/>
<accession>A0A501WJD9</accession>
<gene>
    <name evidence="2" type="ORF">FJM51_17520</name>
</gene>
<dbReference type="RefSeq" id="WP_140455432.1">
    <property type="nucleotide sequence ID" value="NZ_VFRP01000021.1"/>
</dbReference>
<evidence type="ECO:0000313" key="3">
    <source>
        <dbReference type="Proteomes" id="UP000319255"/>
    </source>
</evidence>
<sequence>MSAPEIAALASARLCHDLISPIGAIGNGLELLRMTEGVGGEPELALISDSLGTALAKLRFYRIAFGPADRSARQSLDEARQITDAMFAGRFGVSWAEGEEDTMSRAAARVAYLAILCFERSLPLGGDVRVAVAGERIGLRAENCRIGAAPELWLHVTEGAPVPEPRPDIVQFPLLRRALVAQGYRAEHRVSESSAELRLTGPALPRAISA</sequence>
<evidence type="ECO:0000259" key="1">
    <source>
        <dbReference type="Pfam" id="PF10090"/>
    </source>
</evidence>